<protein>
    <recommendedName>
        <fullName evidence="3">DUF1985 domain-containing protein</fullName>
    </recommendedName>
</protein>
<evidence type="ECO:0000256" key="1">
    <source>
        <dbReference type="SAM" id="MobiDB-lite"/>
    </source>
</evidence>
<accession>A0A3P5YUX5</accession>
<name>A0A3P5YUX5_BRACM</name>
<gene>
    <name evidence="2" type="ORF">BRAA06T25605Z</name>
</gene>
<dbReference type="PANTHER" id="PTHR48449:SF1">
    <property type="entry name" value="DUF1985 DOMAIN-CONTAINING PROTEIN"/>
    <property type="match status" value="1"/>
</dbReference>
<dbReference type="EMBL" id="LR031569">
    <property type="protein sequence ID" value="VDC67065.1"/>
    <property type="molecule type" value="Genomic_DNA"/>
</dbReference>
<feature type="region of interest" description="Disordered" evidence="1">
    <location>
        <begin position="287"/>
        <end position="310"/>
    </location>
</feature>
<dbReference type="AlphaFoldDB" id="A0A3P5YUX5"/>
<proteinExistence type="predicted"/>
<evidence type="ECO:0000313" key="2">
    <source>
        <dbReference type="EMBL" id="VDC67065.1"/>
    </source>
</evidence>
<evidence type="ECO:0008006" key="3">
    <source>
        <dbReference type="Google" id="ProtNLM"/>
    </source>
</evidence>
<sequence length="310" mass="34983">MMRVRGSFLGPMMKLGERGLKLSAKIVYAILTRSIVSVKENEAWFHLGLAANELSDVVDQLRNTREDASEERVCLAMLILVESILLRKSKGGSFPLEYAKNAQDMTYPWGKEAYIVLLKSIQNAVANHLENKSKFELQGYPLVFLLWILESIPLLRNKFSKCVPTVEVPGPTYLCVKNIIEIENPSLDRVFWVEADTKLKVHCILPSIPHDPEDDISIEDKYSDELETVKDVTKKGYKITADDWENRCVDTFDTLDALIQMMANKETGQASTPIDEDSVNEKVNRIIGNGGESEEHEGSNVILGRRKHTS</sequence>
<dbReference type="PANTHER" id="PTHR48449">
    <property type="entry name" value="DUF1985 DOMAIN-CONTAINING PROTEIN"/>
    <property type="match status" value="1"/>
</dbReference>
<organism evidence="2">
    <name type="scientific">Brassica campestris</name>
    <name type="common">Field mustard</name>
    <dbReference type="NCBI Taxonomy" id="3711"/>
    <lineage>
        <taxon>Eukaryota</taxon>
        <taxon>Viridiplantae</taxon>
        <taxon>Streptophyta</taxon>
        <taxon>Embryophyta</taxon>
        <taxon>Tracheophyta</taxon>
        <taxon>Spermatophyta</taxon>
        <taxon>Magnoliopsida</taxon>
        <taxon>eudicotyledons</taxon>
        <taxon>Gunneridae</taxon>
        <taxon>Pentapetalae</taxon>
        <taxon>rosids</taxon>
        <taxon>malvids</taxon>
        <taxon>Brassicales</taxon>
        <taxon>Brassicaceae</taxon>
        <taxon>Brassiceae</taxon>
        <taxon>Brassica</taxon>
    </lineage>
</organism>
<reference evidence="2" key="1">
    <citation type="submission" date="2018-11" db="EMBL/GenBank/DDBJ databases">
        <authorList>
            <consortium name="Genoscope - CEA"/>
            <person name="William W."/>
        </authorList>
    </citation>
    <scope>NUCLEOTIDE SEQUENCE</scope>
</reference>